<keyword evidence="3" id="KW-1185">Reference proteome</keyword>
<proteinExistence type="predicted"/>
<dbReference type="OrthoDB" id="9798691at2"/>
<name>A0A1W1HLH3_9BACT</name>
<dbReference type="NCBIfam" id="TIGR02385">
    <property type="entry name" value="RelE_StbE"/>
    <property type="match status" value="1"/>
</dbReference>
<sequence length="91" mass="10948">MKYKIIYTESYINKAKRFAKKHPELITQYEKTLKILENAPHHPSLRLHRLKGKLKDLYSISINISYRITLEFYFNDKEIVLVNVGHHDEVY</sequence>
<evidence type="ECO:0000313" key="3">
    <source>
        <dbReference type="Proteomes" id="UP000191931"/>
    </source>
</evidence>
<protein>
    <recommendedName>
        <fullName evidence="4">Plasmid stabilization system</fullName>
    </recommendedName>
</protein>
<organism evidence="2 3">
    <name type="scientific">Desulfamplus magnetovallimortis</name>
    <dbReference type="NCBI Taxonomy" id="1246637"/>
    <lineage>
        <taxon>Bacteria</taxon>
        <taxon>Pseudomonadati</taxon>
        <taxon>Thermodesulfobacteriota</taxon>
        <taxon>Desulfobacteria</taxon>
        <taxon>Desulfobacterales</taxon>
        <taxon>Desulfobacteraceae</taxon>
        <taxon>Desulfamplus</taxon>
    </lineage>
</organism>
<dbReference type="RefSeq" id="WP_080803464.1">
    <property type="nucleotide sequence ID" value="NZ_LT828544.1"/>
</dbReference>
<dbReference type="InterPro" id="IPR007712">
    <property type="entry name" value="RelE/ParE_toxin"/>
</dbReference>
<dbReference type="Proteomes" id="UP000191931">
    <property type="component" value="Unassembled WGS sequence"/>
</dbReference>
<keyword evidence="1" id="KW-1277">Toxin-antitoxin system</keyword>
<dbReference type="InterPro" id="IPR035093">
    <property type="entry name" value="RelE/ParE_toxin_dom_sf"/>
</dbReference>
<dbReference type="Gene3D" id="3.30.2310.20">
    <property type="entry name" value="RelE-like"/>
    <property type="match status" value="1"/>
</dbReference>
<gene>
    <name evidence="2" type="ORF">MTBBW1_950010</name>
</gene>
<dbReference type="STRING" id="1246637.MTBBW1_950010"/>
<evidence type="ECO:0000313" key="2">
    <source>
        <dbReference type="EMBL" id="SLM33212.1"/>
    </source>
</evidence>
<reference evidence="2 3" key="1">
    <citation type="submission" date="2017-03" db="EMBL/GenBank/DDBJ databases">
        <authorList>
            <person name="Afonso C.L."/>
            <person name="Miller P.J."/>
            <person name="Scott M.A."/>
            <person name="Spackman E."/>
            <person name="Goraichik I."/>
            <person name="Dimitrov K.M."/>
            <person name="Suarez D.L."/>
            <person name="Swayne D.E."/>
        </authorList>
    </citation>
    <scope>NUCLEOTIDE SEQUENCE [LARGE SCALE GENOMIC DNA]</scope>
    <source>
        <strain evidence="2">PRJEB14757</strain>
    </source>
</reference>
<dbReference type="EMBL" id="FWEV01000342">
    <property type="protein sequence ID" value="SLM33212.1"/>
    <property type="molecule type" value="Genomic_DNA"/>
</dbReference>
<dbReference type="SUPFAM" id="SSF143011">
    <property type="entry name" value="RelE-like"/>
    <property type="match status" value="1"/>
</dbReference>
<dbReference type="InterPro" id="IPR007711">
    <property type="entry name" value="HigB-1"/>
</dbReference>
<dbReference type="AlphaFoldDB" id="A0A1W1HLH3"/>
<evidence type="ECO:0008006" key="4">
    <source>
        <dbReference type="Google" id="ProtNLM"/>
    </source>
</evidence>
<dbReference type="Pfam" id="PF05015">
    <property type="entry name" value="HigB-like_toxin"/>
    <property type="match status" value="1"/>
</dbReference>
<accession>A0A1W1HLH3</accession>
<evidence type="ECO:0000256" key="1">
    <source>
        <dbReference type="ARBA" id="ARBA00022649"/>
    </source>
</evidence>